<evidence type="ECO:0000256" key="7">
    <source>
        <dbReference type="ARBA" id="ARBA00022795"/>
    </source>
</evidence>
<evidence type="ECO:0000256" key="3">
    <source>
        <dbReference type="ARBA" id="ARBA00006880"/>
    </source>
</evidence>
<dbReference type="InterPro" id="IPR051056">
    <property type="entry name" value="Glycosyl_Hydrolase_73"/>
</dbReference>
<dbReference type="EMBL" id="AP024718">
    <property type="protein sequence ID" value="BCX88642.1"/>
    <property type="molecule type" value="Genomic_DNA"/>
</dbReference>
<organism evidence="14 15">
    <name type="scientific">Methylomarinovum tepidoasis</name>
    <dbReference type="NCBI Taxonomy" id="2840183"/>
    <lineage>
        <taxon>Bacteria</taxon>
        <taxon>Pseudomonadati</taxon>
        <taxon>Pseudomonadota</taxon>
        <taxon>Gammaproteobacteria</taxon>
        <taxon>Methylococcales</taxon>
        <taxon>Methylothermaceae</taxon>
        <taxon>Methylomarinovum</taxon>
    </lineage>
</organism>
<comment type="subcellular location">
    <subcellularLocation>
        <location evidence="2">Periplasm</location>
    </subcellularLocation>
</comment>
<dbReference type="Gene3D" id="2.10.70.40">
    <property type="entry name" value="peptidoglycan hydrolase"/>
    <property type="match status" value="1"/>
</dbReference>
<keyword evidence="7" id="KW-1005">Bacterial flagellum biogenesis</keyword>
<keyword evidence="6" id="KW-0574">Periplasm</keyword>
<feature type="compositionally biased region" description="Low complexity" evidence="12">
    <location>
        <begin position="116"/>
        <end position="128"/>
    </location>
</feature>
<comment type="similarity">
    <text evidence="3">In the N-terminal section; belongs to the FlgJ family.</text>
</comment>
<dbReference type="GO" id="GO:0004040">
    <property type="term" value="F:amidase activity"/>
    <property type="evidence" value="ECO:0007669"/>
    <property type="project" value="InterPro"/>
</dbReference>
<evidence type="ECO:0000256" key="5">
    <source>
        <dbReference type="ARBA" id="ARBA00013433"/>
    </source>
</evidence>
<dbReference type="Proteomes" id="UP001321450">
    <property type="component" value="Chromosome"/>
</dbReference>
<dbReference type="PANTHER" id="PTHR33308:SF9">
    <property type="entry name" value="PEPTIDOGLYCAN HYDROLASE FLGJ"/>
    <property type="match status" value="1"/>
</dbReference>
<keyword evidence="14" id="KW-0966">Cell projection</keyword>
<dbReference type="PANTHER" id="PTHR33308">
    <property type="entry name" value="PEPTIDOGLYCAN HYDROLASE FLGJ"/>
    <property type="match status" value="1"/>
</dbReference>
<proteinExistence type="inferred from homology"/>
<keyword evidence="8" id="KW-0378">Hydrolase</keyword>
<dbReference type="NCBIfam" id="TIGR02541">
    <property type="entry name" value="flagell_FlgJ"/>
    <property type="match status" value="1"/>
</dbReference>
<reference evidence="15" key="1">
    <citation type="journal article" date="2024" name="Int. J. Syst. Evol. Microbiol.">
        <title>Methylomarinovum tepidoasis sp. nov., a moderately thermophilic methanotroph of the family Methylothermaceae isolated from a deep-sea hydrothermal field.</title>
        <authorList>
            <person name="Hirayama H."/>
            <person name="Takaki Y."/>
            <person name="Abe M."/>
            <person name="Miyazaki M."/>
            <person name="Uematsu K."/>
            <person name="Matsui Y."/>
            <person name="Takai K."/>
        </authorList>
    </citation>
    <scope>NUCLEOTIDE SEQUENCE [LARGE SCALE GENOMIC DNA]</scope>
    <source>
        <strain evidence="15">IN45</strain>
    </source>
</reference>
<dbReference type="GO" id="GO:0071555">
    <property type="term" value="P:cell wall organization"/>
    <property type="evidence" value="ECO:0007669"/>
    <property type="project" value="UniProtKB-KW"/>
</dbReference>
<dbReference type="GO" id="GO:0042597">
    <property type="term" value="C:periplasmic space"/>
    <property type="evidence" value="ECO:0007669"/>
    <property type="project" value="UniProtKB-SubCell"/>
</dbReference>
<dbReference type="InterPro" id="IPR019301">
    <property type="entry name" value="Flagellar_prot_FlgJ_N"/>
</dbReference>
<dbReference type="PRINTS" id="PR01002">
    <property type="entry name" value="FLGFLGJ"/>
</dbReference>
<keyword evidence="15" id="KW-1185">Reference proteome</keyword>
<dbReference type="GO" id="GO:0016798">
    <property type="term" value="F:hydrolase activity, acting on glycosyl bonds"/>
    <property type="evidence" value="ECO:0007669"/>
    <property type="project" value="UniProtKB-KW"/>
</dbReference>
<sequence length="294" mass="32868">MQNPTALYTDFTQLAELRLQARQDRHTALREAAKQFEALFLELMLKQMRQASPGDPIFDNSRTDFYREMYDHQLALHLSRQGSVGIADMIVRQLGDGEPARPPAMPQPGISRQAVPAGGAKKAATPAPAATPTPEPAPSRFESPQQFIAALRPKARKAAAALGVDPDLLLAQAALETGWGKRIIHHPDGRSSHNLFNIKAGRSWEGDRVQVNTLEYLDGVAVKKRAAFRAYDDYDQSFADYADLLRQPRYRRALRHAGDPEKYLRALQESGYATDPNYADKILAIYRHRRVAAR</sequence>
<name>A0AAU9CLX7_9GAMM</name>
<evidence type="ECO:0000313" key="14">
    <source>
        <dbReference type="EMBL" id="BCX88642.1"/>
    </source>
</evidence>
<dbReference type="FunFam" id="2.10.70.40:FF:000001">
    <property type="entry name" value="Flagellar assembly peptidoglycan hydrolase FlgJ"/>
    <property type="match status" value="1"/>
</dbReference>
<evidence type="ECO:0000256" key="9">
    <source>
        <dbReference type="ARBA" id="ARBA00023295"/>
    </source>
</evidence>
<evidence type="ECO:0000256" key="12">
    <source>
        <dbReference type="SAM" id="MobiDB-lite"/>
    </source>
</evidence>
<gene>
    <name evidence="14" type="ORF">MIN45_P1011</name>
</gene>
<comment type="similarity">
    <text evidence="4">In the C-terminal section; belongs to the glycosyl hydrolase 73 family.</text>
</comment>
<dbReference type="Gene3D" id="1.10.530.10">
    <property type="match status" value="1"/>
</dbReference>
<dbReference type="RefSeq" id="WP_286293855.1">
    <property type="nucleotide sequence ID" value="NZ_AP024718.1"/>
</dbReference>
<dbReference type="SUPFAM" id="SSF53955">
    <property type="entry name" value="Lysozyme-like"/>
    <property type="match status" value="1"/>
</dbReference>
<dbReference type="GO" id="GO:0044780">
    <property type="term" value="P:bacterial-type flagellum assembly"/>
    <property type="evidence" value="ECO:0007669"/>
    <property type="project" value="InterPro"/>
</dbReference>
<evidence type="ECO:0000256" key="1">
    <source>
        <dbReference type="ARBA" id="ARBA00002954"/>
    </source>
</evidence>
<keyword evidence="14" id="KW-0282">Flagellum</keyword>
<evidence type="ECO:0000256" key="2">
    <source>
        <dbReference type="ARBA" id="ARBA00004418"/>
    </source>
</evidence>
<evidence type="ECO:0000259" key="13">
    <source>
        <dbReference type="SMART" id="SM00047"/>
    </source>
</evidence>
<comment type="function">
    <text evidence="1">Flagellum-specific muramidase which hydrolyzes the peptidoglycan layer to assemble the rod structure in the periplasmic space.</text>
</comment>
<dbReference type="GO" id="GO:0071973">
    <property type="term" value="P:bacterial-type flagellum-dependent cell motility"/>
    <property type="evidence" value="ECO:0007669"/>
    <property type="project" value="TreeGrafter"/>
</dbReference>
<dbReference type="InterPro" id="IPR013377">
    <property type="entry name" value="FlgJ"/>
</dbReference>
<evidence type="ECO:0000256" key="8">
    <source>
        <dbReference type="ARBA" id="ARBA00022801"/>
    </source>
</evidence>
<dbReference type="KEGG" id="meiy:MIN45_P1011"/>
<evidence type="ECO:0000256" key="11">
    <source>
        <dbReference type="ARBA" id="ARBA00030835"/>
    </source>
</evidence>
<dbReference type="Pfam" id="PF01832">
    <property type="entry name" value="Glucosaminidase"/>
    <property type="match status" value="1"/>
</dbReference>
<dbReference type="InterPro" id="IPR023346">
    <property type="entry name" value="Lysozyme-like_dom_sf"/>
</dbReference>
<evidence type="ECO:0000256" key="10">
    <source>
        <dbReference type="ARBA" id="ARBA00023316"/>
    </source>
</evidence>
<keyword evidence="14" id="KW-0969">Cilium</keyword>
<dbReference type="SMART" id="SM00047">
    <property type="entry name" value="LYZ2"/>
    <property type="match status" value="1"/>
</dbReference>
<feature type="region of interest" description="Disordered" evidence="12">
    <location>
        <begin position="95"/>
        <end position="141"/>
    </location>
</feature>
<accession>A0AAU9CLX7</accession>
<protein>
    <recommendedName>
        <fullName evidence="5">Peptidoglycan hydrolase FlgJ</fullName>
    </recommendedName>
    <alternativeName>
        <fullName evidence="11">Muramidase FlgJ</fullName>
    </alternativeName>
</protein>
<keyword evidence="9" id="KW-0326">Glycosidase</keyword>
<dbReference type="AlphaFoldDB" id="A0AAU9CLX7"/>
<dbReference type="InterPro" id="IPR002901">
    <property type="entry name" value="MGlyc_endo_b_GlcNAc-like_dom"/>
</dbReference>
<evidence type="ECO:0000256" key="4">
    <source>
        <dbReference type="ARBA" id="ARBA00007974"/>
    </source>
</evidence>
<evidence type="ECO:0000256" key="6">
    <source>
        <dbReference type="ARBA" id="ARBA00022764"/>
    </source>
</evidence>
<evidence type="ECO:0000313" key="15">
    <source>
        <dbReference type="Proteomes" id="UP001321450"/>
    </source>
</evidence>
<feature type="domain" description="Mannosyl-glycoprotein endo-beta-N-acetylglucosamidase-like" evidence="13">
    <location>
        <begin position="132"/>
        <end position="290"/>
    </location>
</feature>
<keyword evidence="10" id="KW-0961">Cell wall biogenesis/degradation</keyword>
<dbReference type="Pfam" id="PF10135">
    <property type="entry name" value="Rod-binding"/>
    <property type="match status" value="1"/>
</dbReference>